<dbReference type="InterPro" id="IPR016130">
    <property type="entry name" value="Tyr_Pase_AS"/>
</dbReference>
<dbReference type="InterPro" id="IPR000387">
    <property type="entry name" value="Tyr_Pase_dom"/>
</dbReference>
<dbReference type="EMBL" id="NHYE01001083">
    <property type="protein sequence ID" value="PPQ99014.1"/>
    <property type="molecule type" value="Genomic_DNA"/>
</dbReference>
<dbReference type="STRING" id="231916.A0A409Y7T1"/>
<dbReference type="OrthoDB" id="273181at2759"/>
<protein>
    <recommendedName>
        <fullName evidence="2">protein-tyrosine-phosphatase</fullName>
        <ecNumber evidence="2">3.1.3.48</ecNumber>
    </recommendedName>
</protein>
<dbReference type="AlphaFoldDB" id="A0A409Y7T1"/>
<dbReference type="SMART" id="SM00195">
    <property type="entry name" value="DSPc"/>
    <property type="match status" value="1"/>
</dbReference>
<dbReference type="InParanoid" id="A0A409Y7T1"/>
<dbReference type="PROSITE" id="PS50054">
    <property type="entry name" value="TYR_PHOSPHATASE_DUAL"/>
    <property type="match status" value="1"/>
</dbReference>
<comment type="similarity">
    <text evidence="1">Belongs to the protein-tyrosine phosphatase family. Non-receptor class dual specificity subfamily.</text>
</comment>
<reference evidence="7 8" key="1">
    <citation type="journal article" date="2018" name="Evol. Lett.">
        <title>Horizontal gene cluster transfer increased hallucinogenic mushroom diversity.</title>
        <authorList>
            <person name="Reynolds H.T."/>
            <person name="Vijayakumar V."/>
            <person name="Gluck-Thaler E."/>
            <person name="Korotkin H.B."/>
            <person name="Matheny P.B."/>
            <person name="Slot J.C."/>
        </authorList>
    </citation>
    <scope>NUCLEOTIDE SEQUENCE [LARGE SCALE GENOMIC DNA]</scope>
    <source>
        <strain evidence="7 8">SRW20</strain>
    </source>
</reference>
<dbReference type="InterPro" id="IPR020422">
    <property type="entry name" value="TYR_PHOSPHATASE_DUAL_dom"/>
</dbReference>
<evidence type="ECO:0000259" key="5">
    <source>
        <dbReference type="PROSITE" id="PS50054"/>
    </source>
</evidence>
<dbReference type="InterPro" id="IPR029021">
    <property type="entry name" value="Prot-tyrosine_phosphatase-like"/>
</dbReference>
<keyword evidence="3" id="KW-0378">Hydrolase</keyword>
<dbReference type="InterPro" id="IPR000340">
    <property type="entry name" value="Dual-sp_phosphatase_cat-dom"/>
</dbReference>
<evidence type="ECO:0000256" key="3">
    <source>
        <dbReference type="ARBA" id="ARBA00022801"/>
    </source>
</evidence>
<evidence type="ECO:0000256" key="2">
    <source>
        <dbReference type="ARBA" id="ARBA00013064"/>
    </source>
</evidence>
<organism evidence="7 8">
    <name type="scientific">Gymnopilus dilepis</name>
    <dbReference type="NCBI Taxonomy" id="231916"/>
    <lineage>
        <taxon>Eukaryota</taxon>
        <taxon>Fungi</taxon>
        <taxon>Dikarya</taxon>
        <taxon>Basidiomycota</taxon>
        <taxon>Agaricomycotina</taxon>
        <taxon>Agaricomycetes</taxon>
        <taxon>Agaricomycetidae</taxon>
        <taxon>Agaricales</taxon>
        <taxon>Agaricineae</taxon>
        <taxon>Hymenogastraceae</taxon>
        <taxon>Gymnopilus</taxon>
    </lineage>
</organism>
<dbReference type="Gene3D" id="3.90.190.10">
    <property type="entry name" value="Protein tyrosine phosphatase superfamily"/>
    <property type="match status" value="1"/>
</dbReference>
<dbReference type="PROSITE" id="PS00383">
    <property type="entry name" value="TYR_PHOSPHATASE_1"/>
    <property type="match status" value="1"/>
</dbReference>
<dbReference type="GO" id="GO:0043409">
    <property type="term" value="P:negative regulation of MAPK cascade"/>
    <property type="evidence" value="ECO:0007669"/>
    <property type="project" value="TreeGrafter"/>
</dbReference>
<evidence type="ECO:0000313" key="7">
    <source>
        <dbReference type="EMBL" id="PPQ99014.1"/>
    </source>
</evidence>
<evidence type="ECO:0000313" key="8">
    <source>
        <dbReference type="Proteomes" id="UP000284706"/>
    </source>
</evidence>
<gene>
    <name evidence="7" type="ORF">CVT26_014391</name>
</gene>
<dbReference type="Pfam" id="PF00782">
    <property type="entry name" value="DSPc"/>
    <property type="match status" value="1"/>
</dbReference>
<feature type="domain" description="Tyrosine specific protein phosphatases" evidence="6">
    <location>
        <begin position="98"/>
        <end position="156"/>
    </location>
</feature>
<comment type="caution">
    <text evidence="7">The sequence shown here is derived from an EMBL/GenBank/DDBJ whole genome shotgun (WGS) entry which is preliminary data.</text>
</comment>
<dbReference type="PANTHER" id="PTHR10159:SF519">
    <property type="entry name" value="DUAL SPECIFICITY PROTEIN PHOSPHATASE MPK3"/>
    <property type="match status" value="1"/>
</dbReference>
<evidence type="ECO:0000259" key="6">
    <source>
        <dbReference type="PROSITE" id="PS50056"/>
    </source>
</evidence>
<dbReference type="SUPFAM" id="SSF52799">
    <property type="entry name" value="(Phosphotyrosine protein) phosphatases II"/>
    <property type="match status" value="1"/>
</dbReference>
<dbReference type="CDD" id="cd14498">
    <property type="entry name" value="DSP"/>
    <property type="match status" value="1"/>
</dbReference>
<dbReference type="Proteomes" id="UP000284706">
    <property type="component" value="Unassembled WGS sequence"/>
</dbReference>
<name>A0A409Y7T1_9AGAR</name>
<keyword evidence="8" id="KW-1185">Reference proteome</keyword>
<keyword evidence="4" id="KW-0904">Protein phosphatase</keyword>
<dbReference type="EC" id="3.1.3.48" evidence="2"/>
<dbReference type="PROSITE" id="PS50056">
    <property type="entry name" value="TYR_PHOSPHATASE_2"/>
    <property type="match status" value="1"/>
</dbReference>
<dbReference type="PANTHER" id="PTHR10159">
    <property type="entry name" value="DUAL SPECIFICITY PROTEIN PHOSPHATASE"/>
    <property type="match status" value="1"/>
</dbReference>
<accession>A0A409Y7T1</accession>
<feature type="domain" description="Tyrosine-protein phosphatase" evidence="5">
    <location>
        <begin position="34"/>
        <end position="178"/>
    </location>
</feature>
<sequence length="196" mass="21275">MIRFDNLPPEVMQAMITPMHQILPPASLPPSASHPSGAQTGALYLGSLSAVQDAAMLRQQGITHLVQVLDVPWLPVSEKDGFDCYKIEIHDEASVDLRPYLEGVCSYIAKALGQGRNVLVHCQQGISRSPAIVMAYLMRAHGMTYSAAYSYVHRKRACVKPNSGFVRALQDWEGVLASGAGSGHGARPGFARRFTT</sequence>
<evidence type="ECO:0000256" key="4">
    <source>
        <dbReference type="ARBA" id="ARBA00022912"/>
    </source>
</evidence>
<evidence type="ECO:0000256" key="1">
    <source>
        <dbReference type="ARBA" id="ARBA00008601"/>
    </source>
</evidence>
<proteinExistence type="inferred from homology"/>
<dbReference type="GO" id="GO:0004725">
    <property type="term" value="F:protein tyrosine phosphatase activity"/>
    <property type="evidence" value="ECO:0007669"/>
    <property type="project" value="UniProtKB-EC"/>
</dbReference>
<dbReference type="GO" id="GO:0005737">
    <property type="term" value="C:cytoplasm"/>
    <property type="evidence" value="ECO:0007669"/>
    <property type="project" value="TreeGrafter"/>
</dbReference>